<accession>A0A0A0JU40</accession>
<proteinExistence type="predicted"/>
<sequence length="103" mass="11717">MFVRAGFPEPEVCGVITDEAGEFLAQGDLVWRRERVVAEYQGAPHADIGRRSADTQRRHLLEGHGWQVREVFAQDVYVRPRRMATVEAVARMLDLDPATLRIT</sequence>
<gene>
    <name evidence="1" type="ORF">N803_01480</name>
</gene>
<dbReference type="Proteomes" id="UP000030011">
    <property type="component" value="Unassembled WGS sequence"/>
</dbReference>
<protein>
    <recommendedName>
        <fullName evidence="3">DUF559 domain-containing protein</fullName>
    </recommendedName>
</protein>
<evidence type="ECO:0000313" key="2">
    <source>
        <dbReference type="Proteomes" id="UP000030011"/>
    </source>
</evidence>
<reference evidence="1 2" key="1">
    <citation type="submission" date="2013-08" db="EMBL/GenBank/DDBJ databases">
        <title>The genome sequence of Knoellia subterranea.</title>
        <authorList>
            <person name="Zhu W."/>
            <person name="Wang G."/>
        </authorList>
    </citation>
    <scope>NUCLEOTIDE SEQUENCE [LARGE SCALE GENOMIC DNA]</scope>
    <source>
        <strain evidence="1 2">KCTC 19937</strain>
    </source>
</reference>
<evidence type="ECO:0000313" key="1">
    <source>
        <dbReference type="EMBL" id="KGN39577.1"/>
    </source>
</evidence>
<name>A0A0A0JU40_9MICO</name>
<dbReference type="AlphaFoldDB" id="A0A0A0JU40"/>
<keyword evidence="2" id="KW-1185">Reference proteome</keyword>
<evidence type="ECO:0008006" key="3">
    <source>
        <dbReference type="Google" id="ProtNLM"/>
    </source>
</evidence>
<comment type="caution">
    <text evidence="1">The sequence shown here is derived from an EMBL/GenBank/DDBJ whole genome shotgun (WGS) entry which is preliminary data.</text>
</comment>
<dbReference type="EMBL" id="AVPK01000001">
    <property type="protein sequence ID" value="KGN39577.1"/>
    <property type="molecule type" value="Genomic_DNA"/>
</dbReference>
<organism evidence="1 2">
    <name type="scientific">Knoellia subterranea KCTC 19937</name>
    <dbReference type="NCBI Taxonomy" id="1385521"/>
    <lineage>
        <taxon>Bacteria</taxon>
        <taxon>Bacillati</taxon>
        <taxon>Actinomycetota</taxon>
        <taxon>Actinomycetes</taxon>
        <taxon>Micrococcales</taxon>
        <taxon>Intrasporangiaceae</taxon>
        <taxon>Knoellia</taxon>
    </lineage>
</organism>
<dbReference type="STRING" id="1385521.N803_01480"/>